<dbReference type="EMBL" id="JAAAWP010000002">
    <property type="protein sequence ID" value="NDW20584.1"/>
    <property type="molecule type" value="Genomic_DNA"/>
</dbReference>
<dbReference type="RefSeq" id="WP_163110138.1">
    <property type="nucleotide sequence ID" value="NZ_JAAAWP010000002.1"/>
</dbReference>
<protein>
    <submittedName>
        <fullName evidence="1">Aromatic amino acid lyase</fullName>
    </submittedName>
</protein>
<dbReference type="InterPro" id="IPR001106">
    <property type="entry name" value="Aromatic_Lyase"/>
</dbReference>
<organism evidence="1 2">
    <name type="scientific">Alteromonas hispanica</name>
    <dbReference type="NCBI Taxonomy" id="315421"/>
    <lineage>
        <taxon>Bacteria</taxon>
        <taxon>Pseudomonadati</taxon>
        <taxon>Pseudomonadota</taxon>
        <taxon>Gammaproteobacteria</taxon>
        <taxon>Alteromonadales</taxon>
        <taxon>Alteromonadaceae</taxon>
        <taxon>Alteromonas/Salinimonas group</taxon>
        <taxon>Alteromonas</taxon>
    </lineage>
</organism>
<accession>A0A6L9MQQ7</accession>
<keyword evidence="1" id="KW-0456">Lyase</keyword>
<dbReference type="Gene3D" id="1.20.200.10">
    <property type="entry name" value="Fumarase/aspartase (Central domain)"/>
    <property type="match status" value="1"/>
</dbReference>
<dbReference type="InterPro" id="IPR008948">
    <property type="entry name" value="L-Aspartase-like"/>
</dbReference>
<evidence type="ECO:0000313" key="2">
    <source>
        <dbReference type="Proteomes" id="UP000478837"/>
    </source>
</evidence>
<dbReference type="Proteomes" id="UP000478837">
    <property type="component" value="Unassembled WGS sequence"/>
</dbReference>
<dbReference type="GO" id="GO:0016841">
    <property type="term" value="F:ammonia-lyase activity"/>
    <property type="evidence" value="ECO:0007669"/>
    <property type="project" value="InterPro"/>
</dbReference>
<dbReference type="InterPro" id="IPR022313">
    <property type="entry name" value="Phe/His_NH3-lyase_AS"/>
</dbReference>
<dbReference type="CDD" id="cd00332">
    <property type="entry name" value="PAL-HAL"/>
    <property type="match status" value="1"/>
</dbReference>
<dbReference type="SUPFAM" id="SSF48557">
    <property type="entry name" value="L-aspartase-like"/>
    <property type="match status" value="1"/>
</dbReference>
<sequence>MSNLAKAINSDLMTSHCGRFYIDGKNITLNTFSDFVDGRSSAHVAPQLDDTFFNESINILNHSLASGRKIYGVNTLFGGMANQESSDAITLQKQLILSHLSGVGNALPDEDIKGAMLLRANSLCHGVSGIRKEIVERYLMLANNHVLPLVHEFGSIGASGDLVPLSAMAAAVCGISEQSKLKVKGEYSNSIAVLNKLGLTPFELRPKEGLALINGTSVLTAIAANNCNKLSNLFALHVNIQTLIAEIMECDVNPFSDFIQRNRPHPGQIAIAKLLRESLSKSKMVREKSQIEADLMNNDLIQDRYSIRCMPQYLGAIIEDLFAIEKTVQIEMNSATDNPLIDTERQTHVHGGNFLGQHIGMAMDKQRICVALMAKHNEAQLAMLVEPSFSRGLNPSLLDEKGKGVHVGIKPLQILSNSLTPLLEHKANPLCTHFPIHAEQFNQNLNSQGFGSAQLTRESITIFTKQVAVMCIVVAQAACQRSNQKGDWKKDLYSQRSKDLLQSISKVLDVDLFSSTSPVESSSSGNYSAWLERLTFAIEHNKLPGAKSIDWENIELT</sequence>
<dbReference type="Gene3D" id="1.10.275.10">
    <property type="entry name" value="Fumarase/aspartase (N-terminal domain)"/>
    <property type="match status" value="1"/>
</dbReference>
<name>A0A6L9MQQ7_9ALTE</name>
<dbReference type="AlphaFoldDB" id="A0A6L9MQQ7"/>
<keyword evidence="2" id="KW-1185">Reference proteome</keyword>
<dbReference type="Pfam" id="PF00221">
    <property type="entry name" value="Lyase_aromatic"/>
    <property type="match status" value="1"/>
</dbReference>
<comment type="caution">
    <text evidence="1">The sequence shown here is derived from an EMBL/GenBank/DDBJ whole genome shotgun (WGS) entry which is preliminary data.</text>
</comment>
<dbReference type="PANTHER" id="PTHR10362">
    <property type="entry name" value="HISTIDINE AMMONIA-LYASE"/>
    <property type="match status" value="1"/>
</dbReference>
<gene>
    <name evidence="1" type="ORF">GTW09_03495</name>
</gene>
<dbReference type="PROSITE" id="PS00488">
    <property type="entry name" value="PAL_HISTIDASE"/>
    <property type="match status" value="1"/>
</dbReference>
<dbReference type="InterPro" id="IPR024083">
    <property type="entry name" value="Fumarase/histidase_N"/>
</dbReference>
<proteinExistence type="predicted"/>
<reference evidence="1 2" key="1">
    <citation type="submission" date="2020-01" db="EMBL/GenBank/DDBJ databases">
        <title>Genomes of bacteria type strains.</title>
        <authorList>
            <person name="Chen J."/>
            <person name="Zhu S."/>
            <person name="Yang J."/>
        </authorList>
    </citation>
    <scope>NUCLEOTIDE SEQUENCE [LARGE SCALE GENOMIC DNA]</scope>
    <source>
        <strain evidence="1 2">LMG 22958</strain>
    </source>
</reference>
<evidence type="ECO:0000313" key="1">
    <source>
        <dbReference type="EMBL" id="NDW20584.1"/>
    </source>
</evidence>